<dbReference type="SUPFAM" id="SSF52096">
    <property type="entry name" value="ClpP/crotonase"/>
    <property type="match status" value="1"/>
</dbReference>
<comment type="similarity">
    <text evidence="1">Belongs to the enoyl-CoA hydratase/isomerase family.</text>
</comment>
<dbReference type="EMBL" id="BJOU01000001">
    <property type="protein sequence ID" value="GED96211.1"/>
    <property type="molecule type" value="Genomic_DNA"/>
</dbReference>
<comment type="caution">
    <text evidence="2">The sequence shown here is derived from an EMBL/GenBank/DDBJ whole genome shotgun (WGS) entry which is preliminary data.</text>
</comment>
<proteinExistence type="inferred from homology"/>
<dbReference type="Gene3D" id="3.90.226.10">
    <property type="entry name" value="2-enoyl-CoA Hydratase, Chain A, domain 1"/>
    <property type="match status" value="1"/>
</dbReference>
<gene>
    <name evidence="2" type="ORF">nbrc107697_02500</name>
</gene>
<organism evidence="2 3">
    <name type="scientific">Gordonia crocea</name>
    <dbReference type="NCBI Taxonomy" id="589162"/>
    <lineage>
        <taxon>Bacteria</taxon>
        <taxon>Bacillati</taxon>
        <taxon>Actinomycetota</taxon>
        <taxon>Actinomycetes</taxon>
        <taxon>Mycobacteriales</taxon>
        <taxon>Gordoniaceae</taxon>
        <taxon>Gordonia</taxon>
    </lineage>
</organism>
<name>A0A7M3SU87_9ACTN</name>
<reference evidence="3" key="1">
    <citation type="submission" date="2019-06" db="EMBL/GenBank/DDBJ databases">
        <title>Gordonia isolated from sludge of a wastewater treatment plant.</title>
        <authorList>
            <person name="Tamura T."/>
            <person name="Aoyama K."/>
            <person name="Kang Y."/>
            <person name="Saito S."/>
            <person name="Akiyama N."/>
            <person name="Yazawa K."/>
            <person name="Gonoi T."/>
            <person name="Mikami Y."/>
        </authorList>
    </citation>
    <scope>NUCLEOTIDE SEQUENCE [LARGE SCALE GENOMIC DNA]</scope>
    <source>
        <strain evidence="3">NBRC 107697</strain>
    </source>
</reference>
<sequence>MANELEVTRDAATAIITLNRPESRNALTAGLIAGLQQAIADAGADDTVAAVILTGTDPAFCAGIDLKAMADGGDWAGLAFENTPTGHPWAPIDKPIIGAINGPAVTGGLELALACDILVASERAVFADTHARVGVMPLWGLSARLPEMVGFGFAKRMSLSGMFVDAESALAHGLVTEVVAHDDLLPLATRIASDIAANNRAAVTALLGSYQRIRDDHLTPQLQTEADTAQAWMSTGGVDRVGASAESVIEQGRSQLS</sequence>
<dbReference type="Pfam" id="PF00378">
    <property type="entry name" value="ECH_1"/>
    <property type="match status" value="1"/>
</dbReference>
<evidence type="ECO:0000313" key="2">
    <source>
        <dbReference type="EMBL" id="GED96211.1"/>
    </source>
</evidence>
<dbReference type="PANTHER" id="PTHR43802:SF1">
    <property type="entry name" value="IP11341P-RELATED"/>
    <property type="match status" value="1"/>
</dbReference>
<dbReference type="InterPro" id="IPR001753">
    <property type="entry name" value="Enoyl-CoA_hydra/iso"/>
</dbReference>
<dbReference type="PANTHER" id="PTHR43802">
    <property type="entry name" value="ENOYL-COA HYDRATASE"/>
    <property type="match status" value="1"/>
</dbReference>
<evidence type="ECO:0000256" key="1">
    <source>
        <dbReference type="ARBA" id="ARBA00005254"/>
    </source>
</evidence>
<dbReference type="InterPro" id="IPR029045">
    <property type="entry name" value="ClpP/crotonase-like_dom_sf"/>
</dbReference>
<dbReference type="CDD" id="cd06558">
    <property type="entry name" value="crotonase-like"/>
    <property type="match status" value="1"/>
</dbReference>
<dbReference type="NCBIfam" id="NF004840">
    <property type="entry name" value="PRK06190.1"/>
    <property type="match status" value="1"/>
</dbReference>
<dbReference type="RefSeq" id="WP_161925715.1">
    <property type="nucleotide sequence ID" value="NZ_BJOU01000001.1"/>
</dbReference>
<protein>
    <submittedName>
        <fullName evidence="2">Enoyl-CoA hydratase</fullName>
    </submittedName>
</protein>
<dbReference type="Proteomes" id="UP000444980">
    <property type="component" value="Unassembled WGS sequence"/>
</dbReference>
<dbReference type="AlphaFoldDB" id="A0A7M3SU87"/>
<dbReference type="OrthoDB" id="8452484at2"/>
<dbReference type="GO" id="GO:0003824">
    <property type="term" value="F:catalytic activity"/>
    <property type="evidence" value="ECO:0007669"/>
    <property type="project" value="UniProtKB-ARBA"/>
</dbReference>
<evidence type="ECO:0000313" key="3">
    <source>
        <dbReference type="Proteomes" id="UP000444980"/>
    </source>
</evidence>
<accession>A0A7M3SU87</accession>
<keyword evidence="3" id="KW-1185">Reference proteome</keyword>